<dbReference type="Gene3D" id="3.40.50.300">
    <property type="entry name" value="P-loop containing nucleotide triphosphate hydrolases"/>
    <property type="match status" value="1"/>
</dbReference>
<dbReference type="InterPro" id="IPR050921">
    <property type="entry name" value="T4SS_GSP_E_ATPase"/>
</dbReference>
<comment type="similarity">
    <text evidence="1">Belongs to the GSP E family.</text>
</comment>
<accession>A0A927FI06</accession>
<dbReference type="InterPro" id="IPR003593">
    <property type="entry name" value="AAA+_ATPase"/>
</dbReference>
<dbReference type="GO" id="GO:0043684">
    <property type="term" value="C:type IV secretion system complex"/>
    <property type="evidence" value="ECO:0007669"/>
    <property type="project" value="InterPro"/>
</dbReference>
<evidence type="ECO:0000313" key="3">
    <source>
        <dbReference type="EMBL" id="MBD8051071.1"/>
    </source>
</evidence>
<proteinExistence type="inferred from homology"/>
<evidence type="ECO:0000256" key="1">
    <source>
        <dbReference type="ARBA" id="ARBA00006611"/>
    </source>
</evidence>
<dbReference type="GO" id="GO:0016887">
    <property type="term" value="F:ATP hydrolysis activity"/>
    <property type="evidence" value="ECO:0007669"/>
    <property type="project" value="InterPro"/>
</dbReference>
<dbReference type="NCBIfam" id="TIGR02788">
    <property type="entry name" value="VirB11"/>
    <property type="match status" value="1"/>
</dbReference>
<dbReference type="SMART" id="SM00382">
    <property type="entry name" value="AAA"/>
    <property type="match status" value="1"/>
</dbReference>
<name>A0A927FI06_9BURK</name>
<feature type="domain" description="AAA+ ATPase" evidence="2">
    <location>
        <begin position="195"/>
        <end position="367"/>
    </location>
</feature>
<protein>
    <submittedName>
        <fullName evidence="3">P-type DNA transfer ATPase VirB11</fullName>
    </submittedName>
</protein>
<dbReference type="Proteomes" id="UP000647424">
    <property type="component" value="Unassembled WGS sequence"/>
</dbReference>
<keyword evidence="4" id="KW-1185">Reference proteome</keyword>
<evidence type="ECO:0000313" key="4">
    <source>
        <dbReference type="Proteomes" id="UP000647424"/>
    </source>
</evidence>
<dbReference type="InterPro" id="IPR001482">
    <property type="entry name" value="T2SS/T4SS_dom"/>
</dbReference>
<dbReference type="InterPro" id="IPR027417">
    <property type="entry name" value="P-loop_NTPase"/>
</dbReference>
<dbReference type="AlphaFoldDB" id="A0A927FI06"/>
<evidence type="ECO:0000259" key="2">
    <source>
        <dbReference type="SMART" id="SM00382"/>
    </source>
</evidence>
<dbReference type="Pfam" id="PF00437">
    <property type="entry name" value="T2SSE"/>
    <property type="match status" value="1"/>
</dbReference>
<organism evidence="3 4">
    <name type="scientific">Limnohabitans radicicola</name>
    <dbReference type="NCBI Taxonomy" id="2771427"/>
    <lineage>
        <taxon>Bacteria</taxon>
        <taxon>Pseudomonadati</taxon>
        <taxon>Pseudomonadota</taxon>
        <taxon>Betaproteobacteria</taxon>
        <taxon>Burkholderiales</taxon>
        <taxon>Comamonadaceae</taxon>
        <taxon>Limnohabitans</taxon>
    </lineage>
</organism>
<reference evidence="3" key="1">
    <citation type="submission" date="2020-09" db="EMBL/GenBank/DDBJ databases">
        <title>Genome seq and assembly of Limnohabitants sp.</title>
        <authorList>
            <person name="Chhetri G."/>
        </authorList>
    </citation>
    <scope>NUCLEOTIDE SEQUENCE</scope>
    <source>
        <strain evidence="3">JUR4</strain>
    </source>
</reference>
<comment type="caution">
    <text evidence="3">The sequence shown here is derived from an EMBL/GenBank/DDBJ whole genome shotgun (WGS) entry which is preliminary data.</text>
</comment>
<gene>
    <name evidence="3" type="primary">virB11</name>
    <name evidence="3" type="ORF">IC609_10975</name>
</gene>
<dbReference type="InterPro" id="IPR014155">
    <property type="entry name" value="VirB11"/>
</dbReference>
<sequence length="383" mass="41618">MQSFTPSSSSVLPGNAAVTQLMEPIDAILSQFPGATEFIMNRPGEAFIEQQGRWHRIDVPQLTLRRCLELANSVAIYARQDISERAPLLSATLPAGQRIQLVVPPAVEMDKIVICIRIPGSSVRPLESYVSEGAFSKFIWTPSSELSALLPAESVALPLTTRHDITHKLTTLDKQLLAHLHARDLSAFLISAIRGKKNIAVIGDTGSGKTTLMKALCQFIPVHERIVTIEDVRELFLPLHANICHLLYSKGSQGVAQVSPADLIGASMRLKPDRVLLAELRGSEAFDYLKLMTAGHSGSITSFHAESCSLAAQRYVFMAKEHADAAIFTDEALKRLVGMTVDITVHVTAEPIEDGTSGDITGVERYVTEVSFDPTAKRALSAA</sequence>
<dbReference type="RefSeq" id="WP_191819531.1">
    <property type="nucleotide sequence ID" value="NZ_JACYFT010000002.1"/>
</dbReference>
<dbReference type="GO" id="GO:0044097">
    <property type="term" value="P:secretion by the type IV secretion system"/>
    <property type="evidence" value="ECO:0007669"/>
    <property type="project" value="InterPro"/>
</dbReference>
<dbReference type="Gene3D" id="3.30.450.90">
    <property type="match status" value="1"/>
</dbReference>
<dbReference type="CDD" id="cd01130">
    <property type="entry name" value="VirB11-like_ATPase"/>
    <property type="match status" value="1"/>
</dbReference>
<dbReference type="SUPFAM" id="SSF52540">
    <property type="entry name" value="P-loop containing nucleoside triphosphate hydrolases"/>
    <property type="match status" value="1"/>
</dbReference>
<dbReference type="PANTHER" id="PTHR30486:SF6">
    <property type="entry name" value="TYPE IV PILUS RETRACTATION ATPASE PILT"/>
    <property type="match status" value="1"/>
</dbReference>
<dbReference type="PANTHER" id="PTHR30486">
    <property type="entry name" value="TWITCHING MOTILITY PROTEIN PILT"/>
    <property type="match status" value="1"/>
</dbReference>
<dbReference type="EMBL" id="JACYFT010000002">
    <property type="protein sequence ID" value="MBD8051071.1"/>
    <property type="molecule type" value="Genomic_DNA"/>
</dbReference>